<dbReference type="Pfam" id="PF03659">
    <property type="entry name" value="Glyco_hydro_71"/>
    <property type="match status" value="2"/>
</dbReference>
<evidence type="ECO:0008006" key="4">
    <source>
        <dbReference type="Google" id="ProtNLM"/>
    </source>
</evidence>
<proteinExistence type="predicted"/>
<evidence type="ECO:0000313" key="3">
    <source>
        <dbReference type="Proteomes" id="UP000765509"/>
    </source>
</evidence>
<feature type="signal peptide" evidence="1">
    <location>
        <begin position="1"/>
        <end position="21"/>
    </location>
</feature>
<dbReference type="CDD" id="cd11577">
    <property type="entry name" value="GH71"/>
    <property type="match status" value="1"/>
</dbReference>
<feature type="chain" id="PRO_5040239274" description="Glycoside hydrolase family 71 protein" evidence="1">
    <location>
        <begin position="22"/>
        <end position="411"/>
    </location>
</feature>
<dbReference type="InterPro" id="IPR005197">
    <property type="entry name" value="Glyco_hydro_71"/>
</dbReference>
<keyword evidence="3" id="KW-1185">Reference proteome</keyword>
<dbReference type="Gene3D" id="3.20.20.80">
    <property type="entry name" value="Glycosidases"/>
    <property type="match status" value="1"/>
</dbReference>
<evidence type="ECO:0000313" key="2">
    <source>
        <dbReference type="EMBL" id="MBW0464296.1"/>
    </source>
</evidence>
<evidence type="ECO:0000256" key="1">
    <source>
        <dbReference type="SAM" id="SignalP"/>
    </source>
</evidence>
<dbReference type="OrthoDB" id="3257981at2759"/>
<organism evidence="2 3">
    <name type="scientific">Austropuccinia psidii MF-1</name>
    <dbReference type="NCBI Taxonomy" id="1389203"/>
    <lineage>
        <taxon>Eukaryota</taxon>
        <taxon>Fungi</taxon>
        <taxon>Dikarya</taxon>
        <taxon>Basidiomycota</taxon>
        <taxon>Pucciniomycotina</taxon>
        <taxon>Pucciniomycetes</taxon>
        <taxon>Pucciniales</taxon>
        <taxon>Sphaerophragmiaceae</taxon>
        <taxon>Austropuccinia</taxon>
    </lineage>
</organism>
<comment type="caution">
    <text evidence="2">The sequence shown here is derived from an EMBL/GenBank/DDBJ whole genome shotgun (WGS) entry which is preliminary data.</text>
</comment>
<protein>
    <recommendedName>
        <fullName evidence="4">Glycoside hydrolase family 71 protein</fullName>
    </recommendedName>
</protein>
<dbReference type="EMBL" id="AVOT02000747">
    <property type="protein sequence ID" value="MBW0464296.1"/>
    <property type="molecule type" value="Genomic_DNA"/>
</dbReference>
<name>A0A9Q3BEQ5_9BASI</name>
<dbReference type="Proteomes" id="UP000765509">
    <property type="component" value="Unassembled WGS sequence"/>
</dbReference>
<gene>
    <name evidence="2" type="ORF">O181_004011</name>
</gene>
<dbReference type="AlphaFoldDB" id="A0A9Q3BEQ5"/>
<reference evidence="2" key="1">
    <citation type="submission" date="2021-03" db="EMBL/GenBank/DDBJ databases">
        <title>Draft genome sequence of rust myrtle Austropuccinia psidii MF-1, a brazilian biotype.</title>
        <authorList>
            <person name="Quecine M.C."/>
            <person name="Pachon D.M.R."/>
            <person name="Bonatelli M.L."/>
            <person name="Correr F.H."/>
            <person name="Franceschini L.M."/>
            <person name="Leite T.F."/>
            <person name="Margarido G.R.A."/>
            <person name="Almeida C.A."/>
            <person name="Ferrarezi J.A."/>
            <person name="Labate C.A."/>
        </authorList>
    </citation>
    <scope>NUCLEOTIDE SEQUENCE</scope>
    <source>
        <strain evidence="2">MF-1</strain>
    </source>
</reference>
<accession>A0A9Q3BEQ5</accession>
<sequence length="411" mass="46319">MNTSALFRVILVFSSAFLIDAVYTTELTTQGNQSVKPQDKMLGNSYELNNAGLTIKSLPHPQVGTIKNTSSALERYVFAHVVQGNFQLYQAEDWLEDMALAKEMGIDAFAINIGRDETNQKQIPLIYDVAEKISFKVFICYKPSQASSVDGLLSWDAWSSLPSPDRSNFQQLQAVGKQYAAPISGLFYKHLSADESGNYIYPTDSWYIIQKYLDIISLSPDFIELLTWNDFGESHYLRDPRPAANLPIGVVSSKQYVDGMPHEPLLDMISYFNRWYKSGSRPPLSRSKAYIWYRPHSKDAVATSDSLPRPKSSDQTKDNIYIFLMISSNIEISRIELKTGTQLYRASLIDFGSSKQEDVLLTISVPFSAGVEQSLELFDINDSSLGLLKGKAIDANPKFYNFNYWSGMIEL</sequence>
<keyword evidence="1" id="KW-0732">Signal</keyword>
<dbReference type="GO" id="GO:0051118">
    <property type="term" value="F:glucan endo-1,3-alpha-glucosidase activity"/>
    <property type="evidence" value="ECO:0007669"/>
    <property type="project" value="InterPro"/>
</dbReference>